<organism evidence="15 16">
    <name type="scientific">Alternaria burnsii</name>
    <dbReference type="NCBI Taxonomy" id="1187904"/>
    <lineage>
        <taxon>Eukaryota</taxon>
        <taxon>Fungi</taxon>
        <taxon>Dikarya</taxon>
        <taxon>Ascomycota</taxon>
        <taxon>Pezizomycotina</taxon>
        <taxon>Dothideomycetes</taxon>
        <taxon>Pleosporomycetidae</taxon>
        <taxon>Pleosporales</taxon>
        <taxon>Pleosporineae</taxon>
        <taxon>Pleosporaceae</taxon>
        <taxon>Alternaria</taxon>
        <taxon>Alternaria sect. Alternaria</taxon>
    </lineage>
</organism>
<dbReference type="GO" id="GO:0016020">
    <property type="term" value="C:membrane"/>
    <property type="evidence" value="ECO:0007669"/>
    <property type="project" value="UniProtKB-SubCell"/>
</dbReference>
<evidence type="ECO:0000256" key="1">
    <source>
        <dbReference type="ARBA" id="ARBA00001971"/>
    </source>
</evidence>
<evidence type="ECO:0000313" key="15">
    <source>
        <dbReference type="EMBL" id="KAF7672861.1"/>
    </source>
</evidence>
<dbReference type="PROSITE" id="PS00086">
    <property type="entry name" value="CYTOCHROME_P450"/>
    <property type="match status" value="2"/>
</dbReference>
<dbReference type="PANTHER" id="PTHR24305:SF230">
    <property type="entry name" value="P450, PUTATIVE (EUROFUNG)-RELATED"/>
    <property type="match status" value="1"/>
</dbReference>
<dbReference type="Proteomes" id="UP000596902">
    <property type="component" value="Unassembled WGS sequence"/>
</dbReference>
<evidence type="ECO:0000256" key="13">
    <source>
        <dbReference type="PIRSR" id="PIRSR602401-1"/>
    </source>
</evidence>
<comment type="similarity">
    <text evidence="4">Belongs to the cytochrome P450 family.</text>
</comment>
<evidence type="ECO:0000256" key="6">
    <source>
        <dbReference type="ARBA" id="ARBA00022692"/>
    </source>
</evidence>
<dbReference type="GO" id="GO:1902181">
    <property type="term" value="P:verruculogen biosynthetic process"/>
    <property type="evidence" value="ECO:0007669"/>
    <property type="project" value="UniProtKB-ARBA"/>
</dbReference>
<gene>
    <name evidence="15" type="ORF">GT037_008812</name>
</gene>
<keyword evidence="16" id="KW-1185">Reference proteome</keyword>
<dbReference type="FunFam" id="1.10.630.10:FF:000063">
    <property type="entry name" value="Cytochrome P450 monooxygenase"/>
    <property type="match status" value="1"/>
</dbReference>
<feature type="binding site" description="axial binding residue" evidence="13">
    <location>
        <position position="455"/>
    </location>
    <ligand>
        <name>heme</name>
        <dbReference type="ChEBI" id="CHEBI:30413"/>
    </ligand>
    <ligandPart>
        <name>Fe</name>
        <dbReference type="ChEBI" id="CHEBI:18248"/>
    </ligandPart>
</feature>
<keyword evidence="12 14" id="KW-0472">Membrane</keyword>
<keyword evidence="7 13" id="KW-0479">Metal-binding</keyword>
<keyword evidence="11" id="KW-0503">Monooxygenase</keyword>
<dbReference type="CDD" id="cd11058">
    <property type="entry name" value="CYP60B-like"/>
    <property type="match status" value="1"/>
</dbReference>
<evidence type="ECO:0000256" key="14">
    <source>
        <dbReference type="SAM" id="Phobius"/>
    </source>
</evidence>
<feature type="transmembrane region" description="Helical" evidence="14">
    <location>
        <begin position="577"/>
        <end position="598"/>
    </location>
</feature>
<dbReference type="RefSeq" id="XP_038783204.1">
    <property type="nucleotide sequence ID" value="XM_038933859.1"/>
</dbReference>
<dbReference type="CDD" id="cd11061">
    <property type="entry name" value="CYP67-like"/>
    <property type="match status" value="1"/>
</dbReference>
<dbReference type="GO" id="GO:0005506">
    <property type="term" value="F:iron ion binding"/>
    <property type="evidence" value="ECO:0007669"/>
    <property type="project" value="InterPro"/>
</dbReference>
<feature type="transmembrane region" description="Helical" evidence="14">
    <location>
        <begin position="20"/>
        <end position="40"/>
    </location>
</feature>
<dbReference type="PANTHER" id="PTHR24305">
    <property type="entry name" value="CYTOCHROME P450"/>
    <property type="match status" value="1"/>
</dbReference>
<reference evidence="15" key="1">
    <citation type="submission" date="2020-01" db="EMBL/GenBank/DDBJ databases">
        <authorList>
            <person name="Feng Z.H.Z."/>
        </authorList>
    </citation>
    <scope>NUCLEOTIDE SEQUENCE</scope>
    <source>
        <strain evidence="15">CBS107.38</strain>
    </source>
</reference>
<evidence type="ECO:0000256" key="3">
    <source>
        <dbReference type="ARBA" id="ARBA00004685"/>
    </source>
</evidence>
<keyword evidence="6 14" id="KW-0812">Transmembrane</keyword>
<keyword evidence="10 13" id="KW-0408">Iron</keyword>
<evidence type="ECO:0000256" key="8">
    <source>
        <dbReference type="ARBA" id="ARBA00022989"/>
    </source>
</evidence>
<evidence type="ECO:0000313" key="16">
    <source>
        <dbReference type="Proteomes" id="UP000596902"/>
    </source>
</evidence>
<dbReference type="GeneID" id="62207037"/>
<evidence type="ECO:0000256" key="9">
    <source>
        <dbReference type="ARBA" id="ARBA00023002"/>
    </source>
</evidence>
<dbReference type="GO" id="GO:0004497">
    <property type="term" value="F:monooxygenase activity"/>
    <property type="evidence" value="ECO:0007669"/>
    <property type="project" value="UniProtKB-KW"/>
</dbReference>
<evidence type="ECO:0000256" key="12">
    <source>
        <dbReference type="ARBA" id="ARBA00023136"/>
    </source>
</evidence>
<comment type="caution">
    <text evidence="15">The sequence shown here is derived from an EMBL/GenBank/DDBJ whole genome shotgun (WGS) entry which is preliminary data.</text>
</comment>
<comment type="cofactor">
    <cofactor evidence="1 13">
        <name>heme</name>
        <dbReference type="ChEBI" id="CHEBI:30413"/>
    </cofactor>
</comment>
<proteinExistence type="inferred from homology"/>
<evidence type="ECO:0000256" key="2">
    <source>
        <dbReference type="ARBA" id="ARBA00004167"/>
    </source>
</evidence>
<dbReference type="InterPro" id="IPR002401">
    <property type="entry name" value="Cyt_P450_E_grp-I"/>
</dbReference>
<dbReference type="Pfam" id="PF00067">
    <property type="entry name" value="p450"/>
    <property type="match status" value="2"/>
</dbReference>
<accession>A0A8H7AWF3</accession>
<evidence type="ECO:0000256" key="5">
    <source>
        <dbReference type="ARBA" id="ARBA00022617"/>
    </source>
</evidence>
<evidence type="ECO:0008006" key="17">
    <source>
        <dbReference type="Google" id="ProtNLM"/>
    </source>
</evidence>
<dbReference type="Gene3D" id="1.10.630.10">
    <property type="entry name" value="Cytochrome P450"/>
    <property type="match status" value="2"/>
</dbReference>
<dbReference type="GO" id="GO:0020037">
    <property type="term" value="F:heme binding"/>
    <property type="evidence" value="ECO:0007669"/>
    <property type="project" value="InterPro"/>
</dbReference>
<evidence type="ECO:0000256" key="10">
    <source>
        <dbReference type="ARBA" id="ARBA00023004"/>
    </source>
</evidence>
<dbReference type="InterPro" id="IPR017972">
    <property type="entry name" value="Cyt_P450_CS"/>
</dbReference>
<dbReference type="GO" id="GO:0016705">
    <property type="term" value="F:oxidoreductase activity, acting on paired donors, with incorporation or reduction of molecular oxygen"/>
    <property type="evidence" value="ECO:0007669"/>
    <property type="project" value="InterPro"/>
</dbReference>
<comment type="pathway">
    <text evidence="3">Mycotoxin biosynthesis.</text>
</comment>
<dbReference type="InterPro" id="IPR036396">
    <property type="entry name" value="Cyt_P450_sf"/>
</dbReference>
<dbReference type="InterPro" id="IPR050121">
    <property type="entry name" value="Cytochrome_P450_monoxygenase"/>
</dbReference>
<feature type="transmembrane region" description="Helical" evidence="14">
    <location>
        <begin position="223"/>
        <end position="246"/>
    </location>
</feature>
<dbReference type="SUPFAM" id="SSF48264">
    <property type="entry name" value="Cytochrome P450"/>
    <property type="match status" value="2"/>
</dbReference>
<dbReference type="PRINTS" id="PR00385">
    <property type="entry name" value="P450"/>
</dbReference>
<reference evidence="15" key="2">
    <citation type="submission" date="2020-08" db="EMBL/GenBank/DDBJ databases">
        <title>Draft Genome Sequence of Cumin Blight Pathogen Alternaria burnsii.</title>
        <authorList>
            <person name="Feng Z."/>
        </authorList>
    </citation>
    <scope>NUCLEOTIDE SEQUENCE</scope>
    <source>
        <strain evidence="15">CBS107.38</strain>
    </source>
</reference>
<keyword evidence="8 14" id="KW-1133">Transmembrane helix</keyword>
<name>A0A8H7AWF3_9PLEO</name>
<keyword evidence="5 13" id="KW-0349">Heme</keyword>
<evidence type="ECO:0000256" key="4">
    <source>
        <dbReference type="ARBA" id="ARBA00010617"/>
    </source>
</evidence>
<sequence>VSIMLDLQKFATAVAGSDWRSTIFITTALLMGYIFIFRPIRNIFFHPLKKYPGPKLFAASSIPYGFWYMTGKWHTKIRQLHATYGPVVRIGPKELSYATPEAWEDIYGRYVPAKRKENPKPTWYCSPDAHDMVGASLGDHGRMRRVMAPGFTYSAMCKQEPLIKTHVDLFLSKLHNICEQGKATVNMLEWFTYCTFDLIGDLSFGEPFGCLENAMLHPWLQLVFANIYVTHIILLCKRIPFFYLFLPVKTTLQLYRDFNRHVVLLRQVVERRLSLTTPRHDFMEIMTSKQSNTLYMTNEEIFKNAILLTGGGAETTSSSLTGMAFILTTRPDVKQRIVDELHATFPTEEDINMRSVAQLTYTGAFIEEAMRYYPPGPNTMWRTTPAGGNTILGEYIPGNTILGIPHRVLYRSEAYWKHADEFHPERWLPDGERPAEFDQDRREGFHPFSYGPRACIAMNLAYAEMRYILARFLWNFDIQGTEQSKGWMDNQKAYLLQLAHGATAAAAGVTAHVSYFSRGEHHGSGARWLTGSAAVVSTAAVLKRYGAIVRYAMMRRMGVETSEAHTAPSLGEWQACLGWALAILACFLVGVYASLLTYRLLLHPLNRFPGPFAARVSDLWLSLQLGGHDMHRLSEQLSTVYGDVVRVGSSTLMLTHPQAVAAIHGPGTRCRKAAMYDFEQPNRGIATRDVSLHAARRRLWSKGFGDKALRSYEPRVAVYVQQLLARISQAHGKAIDAARLTEAFAFDTMGDLGLGSDFGMLHSATTHAAVEQLVQGMAIMGRRLPMWLMRLLVDIAQSLVPTEATTGFLAFCYHHLDRLMLMTDLERAERPSLMAPMIAHYEQQPPAHRDLSALRNDCRFIVIAGSDTVAATLAFAMFYLAKHPQHVLLVRKELQPLRPASGPYPDHRLRDNAPHLNAIISETLRLHPPASTIMRTTPPEGITVADTFIPGDMTVFSSQYAIGRSEALYTDAADFRPERWHSEPGLVKDASGYAPFSVGHHSCLGRPLASMEMRLVLAETLSRYSVSFAPDFDYASFLDRVHDCMSWHIGNLDLCFTPLN</sequence>
<evidence type="ECO:0000256" key="11">
    <source>
        <dbReference type="ARBA" id="ARBA00023033"/>
    </source>
</evidence>
<comment type="subcellular location">
    <subcellularLocation>
        <location evidence="2">Membrane</location>
        <topology evidence="2">Single-pass membrane protein</topology>
    </subcellularLocation>
</comment>
<dbReference type="PRINTS" id="PR00463">
    <property type="entry name" value="EP450I"/>
</dbReference>
<feature type="non-terminal residue" evidence="15">
    <location>
        <position position="1"/>
    </location>
</feature>
<dbReference type="EMBL" id="JAAABM010000014">
    <property type="protein sequence ID" value="KAF7672861.1"/>
    <property type="molecule type" value="Genomic_DNA"/>
</dbReference>
<dbReference type="AlphaFoldDB" id="A0A8H7AWF3"/>
<keyword evidence="9" id="KW-0560">Oxidoreductase</keyword>
<protein>
    <recommendedName>
        <fullName evidence="17">Cytochrome P450 monooxygenase</fullName>
    </recommendedName>
</protein>
<dbReference type="InterPro" id="IPR001128">
    <property type="entry name" value="Cyt_P450"/>
</dbReference>
<evidence type="ECO:0000256" key="7">
    <source>
        <dbReference type="ARBA" id="ARBA00022723"/>
    </source>
</evidence>